<comment type="subcellular location">
    <subcellularLocation>
        <location evidence="1">Cell inner membrane</location>
        <topology evidence="1">Multi-pass membrane protein</topology>
    </subcellularLocation>
</comment>
<dbReference type="RefSeq" id="WP_131483960.1">
    <property type="nucleotide sequence ID" value="NZ_SJDL01000051.1"/>
</dbReference>
<evidence type="ECO:0000259" key="14">
    <source>
        <dbReference type="PROSITE" id="PS50885"/>
    </source>
</evidence>
<dbReference type="SMART" id="SM00283">
    <property type="entry name" value="MA"/>
    <property type="match status" value="1"/>
</dbReference>
<dbReference type="PROSITE" id="PS50885">
    <property type="entry name" value="HAMP"/>
    <property type="match status" value="1"/>
</dbReference>
<dbReference type="PANTHER" id="PTHR32089">
    <property type="entry name" value="METHYL-ACCEPTING CHEMOTAXIS PROTEIN MCPB"/>
    <property type="match status" value="1"/>
</dbReference>
<feature type="domain" description="T-SNARE coiled-coil homology" evidence="13">
    <location>
        <begin position="242"/>
        <end position="304"/>
    </location>
</feature>
<feature type="transmembrane region" description="Helical" evidence="11">
    <location>
        <begin position="15"/>
        <end position="37"/>
    </location>
</feature>
<reference evidence="15 16" key="1">
    <citation type="submission" date="2019-02" db="EMBL/GenBank/DDBJ databases">
        <title>Marinobacter halodurans sp. nov., a marine bacterium isolated from sea tidal flat.</title>
        <authorList>
            <person name="Yoo Y."/>
            <person name="Lee D.W."/>
            <person name="Kim B.S."/>
            <person name="Kim J.-J."/>
        </authorList>
    </citation>
    <scope>NUCLEOTIDE SEQUENCE [LARGE SCALE GENOMIC DNA]</scope>
    <source>
        <strain evidence="15 16">YJ-S3-2</strain>
    </source>
</reference>
<dbReference type="SMART" id="SM00304">
    <property type="entry name" value="HAMP"/>
    <property type="match status" value="2"/>
</dbReference>
<comment type="caution">
    <text evidence="15">The sequence shown here is derived from an EMBL/GenBank/DDBJ whole genome shotgun (WGS) entry which is preliminary data.</text>
</comment>
<dbReference type="Proteomes" id="UP000313645">
    <property type="component" value="Unassembled WGS sequence"/>
</dbReference>
<feature type="domain" description="Methyl-accepting transducer" evidence="12">
    <location>
        <begin position="251"/>
        <end position="487"/>
    </location>
</feature>
<sequence length="523" mass="56414">MLSQTLNRISVGKKLVAGFFILVILTIVISVTGALALESYAHRARIVAGVGDIKAALMDARNNERGFQLRRESHFMEAAGKSAREAAGIARNLRSKLVVPDDQERVDLIIDNAGRYEELLKDYKKALGTFGSDASAIESQLSDTAAEAINTAMDLRQVQLEHMDEDYDSALTTIVATSILAAIAASLLGWTMTRSITRPIRETLAIADAVADGNLTVDTSSERGDEFGQLLNTFGRMVRSLRKLIREIDSGAASIGSAAEELSTVTQQTSAAVESQRDKTDQVATAMNQMAATVSEVARSAESAFETAKTANDKSAHGDHAVRETLENVADLKSQIDNVMEEMLGLQSETQNIATILDVIKAVAEQTNLLALNAAIEAARAGEHGRGFAVVADEVRSLARRAQDSATEIETLITNLVNSADTSKTSMERGTELAGQTLARAESTRDTIRDVVQSVEDIRQYNNQIATAAEEQASVAEDINRNVTEIREDGEQTANATQQVSSSSNELARLAENLTRQIARFQV</sequence>
<evidence type="ECO:0000256" key="9">
    <source>
        <dbReference type="PROSITE-ProRule" id="PRU00284"/>
    </source>
</evidence>
<keyword evidence="2" id="KW-0145">Chemotaxis</keyword>
<feature type="domain" description="HAMP" evidence="14">
    <location>
        <begin position="194"/>
        <end position="246"/>
    </location>
</feature>
<feature type="transmembrane region" description="Helical" evidence="11">
    <location>
        <begin position="170"/>
        <end position="192"/>
    </location>
</feature>
<dbReference type="InterPro" id="IPR004090">
    <property type="entry name" value="Chemotax_Me-accpt_rcpt"/>
</dbReference>
<evidence type="ECO:0000256" key="4">
    <source>
        <dbReference type="ARBA" id="ARBA00022692"/>
    </source>
</evidence>
<keyword evidence="6 11" id="KW-0472">Membrane</keyword>
<accession>A0ABY1ZE99</accession>
<keyword evidence="5 11" id="KW-1133">Transmembrane helix</keyword>
<evidence type="ECO:0000313" key="16">
    <source>
        <dbReference type="Proteomes" id="UP000313645"/>
    </source>
</evidence>
<dbReference type="InterPro" id="IPR003660">
    <property type="entry name" value="HAMP_dom"/>
</dbReference>
<keyword evidence="3" id="KW-0997">Cell inner membrane</keyword>
<evidence type="ECO:0000256" key="11">
    <source>
        <dbReference type="SAM" id="Phobius"/>
    </source>
</evidence>
<keyword evidence="10" id="KW-0175">Coiled coil</keyword>
<dbReference type="InterPro" id="IPR004089">
    <property type="entry name" value="MCPsignal_dom"/>
</dbReference>
<evidence type="ECO:0000256" key="8">
    <source>
        <dbReference type="ARBA" id="ARBA00029447"/>
    </source>
</evidence>
<evidence type="ECO:0000259" key="13">
    <source>
        <dbReference type="PROSITE" id="PS50192"/>
    </source>
</evidence>
<keyword evidence="4 11" id="KW-0812">Transmembrane</keyword>
<comment type="similarity">
    <text evidence="8">Belongs to the methyl-accepting chemotaxis (MCP) protein family.</text>
</comment>
<evidence type="ECO:0000256" key="5">
    <source>
        <dbReference type="ARBA" id="ARBA00022989"/>
    </source>
</evidence>
<evidence type="ECO:0000256" key="2">
    <source>
        <dbReference type="ARBA" id="ARBA00022500"/>
    </source>
</evidence>
<dbReference type="Pfam" id="PF00672">
    <property type="entry name" value="HAMP"/>
    <property type="match status" value="1"/>
</dbReference>
<dbReference type="CDD" id="cd06225">
    <property type="entry name" value="HAMP"/>
    <property type="match status" value="1"/>
</dbReference>
<gene>
    <name evidence="15" type="ORF">EZI54_21610</name>
</gene>
<evidence type="ECO:0000259" key="12">
    <source>
        <dbReference type="PROSITE" id="PS50111"/>
    </source>
</evidence>
<evidence type="ECO:0000256" key="6">
    <source>
        <dbReference type="ARBA" id="ARBA00023136"/>
    </source>
</evidence>
<dbReference type="PANTHER" id="PTHR32089:SF120">
    <property type="entry name" value="METHYL-ACCEPTING CHEMOTAXIS PROTEIN TLPQ"/>
    <property type="match status" value="1"/>
</dbReference>
<dbReference type="PROSITE" id="PS50192">
    <property type="entry name" value="T_SNARE"/>
    <property type="match status" value="1"/>
</dbReference>
<name>A0ABY1ZE99_9GAMM</name>
<dbReference type="PRINTS" id="PR00260">
    <property type="entry name" value="CHEMTRNSDUCR"/>
</dbReference>
<proteinExistence type="inferred from homology"/>
<evidence type="ECO:0000313" key="15">
    <source>
        <dbReference type="EMBL" id="TBW48235.1"/>
    </source>
</evidence>
<dbReference type="InterPro" id="IPR000727">
    <property type="entry name" value="T_SNARE_dom"/>
</dbReference>
<dbReference type="SUPFAM" id="SSF58104">
    <property type="entry name" value="Methyl-accepting chemotaxis protein (MCP) signaling domain"/>
    <property type="match status" value="1"/>
</dbReference>
<organism evidence="15 16">
    <name type="scientific">Marinobacter halodurans</name>
    <dbReference type="NCBI Taxonomy" id="2528979"/>
    <lineage>
        <taxon>Bacteria</taxon>
        <taxon>Pseudomonadati</taxon>
        <taxon>Pseudomonadota</taxon>
        <taxon>Gammaproteobacteria</taxon>
        <taxon>Pseudomonadales</taxon>
        <taxon>Marinobacteraceae</taxon>
        <taxon>Marinobacter</taxon>
    </lineage>
</organism>
<keyword evidence="7 9" id="KW-0807">Transducer</keyword>
<evidence type="ECO:0000256" key="3">
    <source>
        <dbReference type="ARBA" id="ARBA00022519"/>
    </source>
</evidence>
<dbReference type="Pfam" id="PF00015">
    <property type="entry name" value="MCPsignal"/>
    <property type="match status" value="1"/>
</dbReference>
<feature type="coiled-coil region" evidence="10">
    <location>
        <begin position="322"/>
        <end position="349"/>
    </location>
</feature>
<keyword evidence="16" id="KW-1185">Reference proteome</keyword>
<keyword evidence="3" id="KW-1003">Cell membrane</keyword>
<dbReference type="Gene3D" id="1.10.287.950">
    <property type="entry name" value="Methyl-accepting chemotaxis protein"/>
    <property type="match status" value="1"/>
</dbReference>
<dbReference type="PROSITE" id="PS50111">
    <property type="entry name" value="CHEMOTAXIS_TRANSDUC_2"/>
    <property type="match status" value="1"/>
</dbReference>
<evidence type="ECO:0000256" key="1">
    <source>
        <dbReference type="ARBA" id="ARBA00004429"/>
    </source>
</evidence>
<evidence type="ECO:0000256" key="7">
    <source>
        <dbReference type="ARBA" id="ARBA00023224"/>
    </source>
</evidence>
<dbReference type="EMBL" id="SJDL01000051">
    <property type="protein sequence ID" value="TBW48235.1"/>
    <property type="molecule type" value="Genomic_DNA"/>
</dbReference>
<protein>
    <submittedName>
        <fullName evidence="15">Methyl-accepting chemotaxis protein</fullName>
    </submittedName>
</protein>
<dbReference type="CDD" id="cd11386">
    <property type="entry name" value="MCP_signal"/>
    <property type="match status" value="1"/>
</dbReference>
<evidence type="ECO:0000256" key="10">
    <source>
        <dbReference type="SAM" id="Coils"/>
    </source>
</evidence>